<evidence type="ECO:0000256" key="6">
    <source>
        <dbReference type="ARBA" id="ARBA00023004"/>
    </source>
</evidence>
<evidence type="ECO:0000256" key="4">
    <source>
        <dbReference type="ARBA" id="ARBA00022723"/>
    </source>
</evidence>
<dbReference type="Gene3D" id="2.40.30.10">
    <property type="entry name" value="Translation factors"/>
    <property type="match status" value="1"/>
</dbReference>
<name>C7Q1M5_CATAD</name>
<protein>
    <submittedName>
        <fullName evidence="10">Ferredoxin</fullName>
    </submittedName>
</protein>
<evidence type="ECO:0000256" key="7">
    <source>
        <dbReference type="ARBA" id="ARBA00023014"/>
    </source>
</evidence>
<dbReference type="PROSITE" id="PS51384">
    <property type="entry name" value="FAD_FR"/>
    <property type="match status" value="1"/>
</dbReference>
<dbReference type="OrthoDB" id="3807506at2"/>
<organism evidence="10 11">
    <name type="scientific">Catenulispora acidiphila (strain DSM 44928 / JCM 14897 / NBRC 102108 / NRRL B-24433 / ID139908)</name>
    <dbReference type="NCBI Taxonomy" id="479433"/>
    <lineage>
        <taxon>Bacteria</taxon>
        <taxon>Bacillati</taxon>
        <taxon>Actinomycetota</taxon>
        <taxon>Actinomycetes</taxon>
        <taxon>Catenulisporales</taxon>
        <taxon>Catenulisporaceae</taxon>
        <taxon>Catenulispora</taxon>
    </lineage>
</organism>
<dbReference type="InterPro" id="IPR036010">
    <property type="entry name" value="2Fe-2S_ferredoxin-like_sf"/>
</dbReference>
<comment type="cofactor">
    <cofactor evidence="1">
        <name>FAD</name>
        <dbReference type="ChEBI" id="CHEBI:57692"/>
    </cofactor>
</comment>
<dbReference type="PANTHER" id="PTHR47354">
    <property type="entry name" value="NADH OXIDOREDUCTASE HCR"/>
    <property type="match status" value="1"/>
</dbReference>
<dbReference type="GO" id="GO:0016491">
    <property type="term" value="F:oxidoreductase activity"/>
    <property type="evidence" value="ECO:0007669"/>
    <property type="project" value="UniProtKB-KW"/>
</dbReference>
<dbReference type="InterPro" id="IPR012675">
    <property type="entry name" value="Beta-grasp_dom_sf"/>
</dbReference>
<keyword evidence="5" id="KW-0560">Oxidoreductase</keyword>
<accession>C7Q1M5</accession>
<dbReference type="EMBL" id="CP001700">
    <property type="protein sequence ID" value="ACU73754.1"/>
    <property type="molecule type" value="Genomic_DNA"/>
</dbReference>
<keyword evidence="11" id="KW-1185">Reference proteome</keyword>
<dbReference type="PANTHER" id="PTHR47354:SF1">
    <property type="entry name" value="CARNITINE MONOOXYGENASE REDUCTASE SUBUNIT"/>
    <property type="match status" value="1"/>
</dbReference>
<dbReference type="KEGG" id="cai:Caci_4894"/>
<sequence>MRPSTSQGTEHVHTLVIAERRDEADGVISLTLRRADGSALPPWSPGAHVDLVLGNGLERQYSLCGDPSGAGAWRIAVLREPDGRGGSEYVHTRLTTGTRVGARGPRNHFELRTAERYAFIAGGIGITPLLPMVAAAEAAGAPWSLLYGGRSRSSMAFVEDLARYGDRVVLRPQDEYGLLDLADHLGAPRTGTAIYCCGPGGLLDAVEAYCQAAGWPEPHVERFQPKADAAAGENQRFEIELSRSGLTLQVPADASILDTVRAAGVSVLYSCTEGTCGTCETDVLDGVPDHRDSVLTAAERAAGDTMMICVSRARARAGAQTGRLVLDL</sequence>
<dbReference type="PROSITE" id="PS51085">
    <property type="entry name" value="2FE2S_FER_2"/>
    <property type="match status" value="1"/>
</dbReference>
<dbReference type="FunCoup" id="C7Q1M5">
    <property type="interactions" value="2"/>
</dbReference>
<dbReference type="InParanoid" id="C7Q1M5"/>
<dbReference type="AlphaFoldDB" id="C7Q1M5"/>
<proteinExistence type="predicted"/>
<dbReference type="STRING" id="479433.Caci_4894"/>
<dbReference type="PROSITE" id="PS00197">
    <property type="entry name" value="2FE2S_FER_1"/>
    <property type="match status" value="1"/>
</dbReference>
<feature type="domain" description="FAD-binding FR-type" evidence="9">
    <location>
        <begin position="10"/>
        <end position="112"/>
    </location>
</feature>
<dbReference type="HOGENOM" id="CLU_003827_17_0_11"/>
<dbReference type="Gene3D" id="3.40.50.80">
    <property type="entry name" value="Nucleotide-binding domain of ferredoxin-NADP reductase (FNR) module"/>
    <property type="match status" value="1"/>
</dbReference>
<evidence type="ECO:0000259" key="9">
    <source>
        <dbReference type="PROSITE" id="PS51384"/>
    </source>
</evidence>
<dbReference type="InterPro" id="IPR017927">
    <property type="entry name" value="FAD-bd_FR_type"/>
</dbReference>
<dbReference type="Gene3D" id="3.10.20.30">
    <property type="match status" value="1"/>
</dbReference>
<evidence type="ECO:0000256" key="1">
    <source>
        <dbReference type="ARBA" id="ARBA00001974"/>
    </source>
</evidence>
<keyword evidence="3" id="KW-0001">2Fe-2S</keyword>
<keyword evidence="7" id="KW-0411">Iron-sulfur</keyword>
<dbReference type="InterPro" id="IPR039261">
    <property type="entry name" value="FNR_nucleotide-bd"/>
</dbReference>
<dbReference type="InterPro" id="IPR006058">
    <property type="entry name" value="2Fe2S_fd_BS"/>
</dbReference>
<evidence type="ECO:0000313" key="10">
    <source>
        <dbReference type="EMBL" id="ACU73754.1"/>
    </source>
</evidence>
<evidence type="ECO:0000256" key="3">
    <source>
        <dbReference type="ARBA" id="ARBA00022714"/>
    </source>
</evidence>
<keyword evidence="4" id="KW-0479">Metal-binding</keyword>
<gene>
    <name evidence="10" type="ordered locus">Caci_4894</name>
</gene>
<evidence type="ECO:0000256" key="2">
    <source>
        <dbReference type="ARBA" id="ARBA00022630"/>
    </source>
</evidence>
<dbReference type="GO" id="GO:0046872">
    <property type="term" value="F:metal ion binding"/>
    <property type="evidence" value="ECO:0007669"/>
    <property type="project" value="UniProtKB-KW"/>
</dbReference>
<dbReference type="SUPFAM" id="SSF54292">
    <property type="entry name" value="2Fe-2S ferredoxin-like"/>
    <property type="match status" value="1"/>
</dbReference>
<dbReference type="RefSeq" id="WP_015793483.1">
    <property type="nucleotide sequence ID" value="NC_013131.1"/>
</dbReference>
<feature type="domain" description="2Fe-2S ferredoxin-type" evidence="8">
    <location>
        <begin position="237"/>
        <end position="328"/>
    </location>
</feature>
<dbReference type="PRINTS" id="PR00409">
    <property type="entry name" value="PHDIOXRDTASE"/>
</dbReference>
<dbReference type="Proteomes" id="UP000000851">
    <property type="component" value="Chromosome"/>
</dbReference>
<dbReference type="Pfam" id="PF00111">
    <property type="entry name" value="Fer2"/>
    <property type="match status" value="1"/>
</dbReference>
<dbReference type="eggNOG" id="COG1018">
    <property type="taxonomic scope" value="Bacteria"/>
</dbReference>
<dbReference type="InterPro" id="IPR001041">
    <property type="entry name" value="2Fe-2S_ferredoxin-type"/>
</dbReference>
<dbReference type="InterPro" id="IPR050415">
    <property type="entry name" value="MRET"/>
</dbReference>
<evidence type="ECO:0000259" key="8">
    <source>
        <dbReference type="PROSITE" id="PS51085"/>
    </source>
</evidence>
<dbReference type="CDD" id="cd00207">
    <property type="entry name" value="fer2"/>
    <property type="match status" value="1"/>
</dbReference>
<evidence type="ECO:0000313" key="11">
    <source>
        <dbReference type="Proteomes" id="UP000000851"/>
    </source>
</evidence>
<keyword evidence="2" id="KW-0285">Flavoprotein</keyword>
<dbReference type="SUPFAM" id="SSF52343">
    <property type="entry name" value="Ferredoxin reductase-like, C-terminal NADP-linked domain"/>
    <property type="match status" value="1"/>
</dbReference>
<dbReference type="CDD" id="cd06185">
    <property type="entry name" value="PDR_like"/>
    <property type="match status" value="1"/>
</dbReference>
<reference evidence="10 11" key="1">
    <citation type="journal article" date="2009" name="Stand. Genomic Sci.">
        <title>Complete genome sequence of Catenulispora acidiphila type strain (ID 139908).</title>
        <authorList>
            <person name="Copeland A."/>
            <person name="Lapidus A."/>
            <person name="Glavina Del Rio T."/>
            <person name="Nolan M."/>
            <person name="Lucas S."/>
            <person name="Chen F."/>
            <person name="Tice H."/>
            <person name="Cheng J.F."/>
            <person name="Bruce D."/>
            <person name="Goodwin L."/>
            <person name="Pitluck S."/>
            <person name="Mikhailova N."/>
            <person name="Pati A."/>
            <person name="Ivanova N."/>
            <person name="Mavromatis K."/>
            <person name="Chen A."/>
            <person name="Palaniappan K."/>
            <person name="Chain P."/>
            <person name="Land M."/>
            <person name="Hauser L."/>
            <person name="Chang Y.J."/>
            <person name="Jeffries C.D."/>
            <person name="Chertkov O."/>
            <person name="Brettin T."/>
            <person name="Detter J.C."/>
            <person name="Han C."/>
            <person name="Ali Z."/>
            <person name="Tindall B.J."/>
            <person name="Goker M."/>
            <person name="Bristow J."/>
            <person name="Eisen J.A."/>
            <person name="Markowitz V."/>
            <person name="Hugenholtz P."/>
            <person name="Kyrpides N.C."/>
            <person name="Klenk H.P."/>
        </authorList>
    </citation>
    <scope>NUCLEOTIDE SEQUENCE [LARGE SCALE GENOMIC DNA]</scope>
    <source>
        <strain evidence="11">DSM 44928 / JCM 14897 / NBRC 102108 / NRRL B-24433 / ID139908</strain>
    </source>
</reference>
<dbReference type="GO" id="GO:0051537">
    <property type="term" value="F:2 iron, 2 sulfur cluster binding"/>
    <property type="evidence" value="ECO:0007669"/>
    <property type="project" value="UniProtKB-KW"/>
</dbReference>
<dbReference type="SUPFAM" id="SSF63380">
    <property type="entry name" value="Riboflavin synthase domain-like"/>
    <property type="match status" value="1"/>
</dbReference>
<evidence type="ECO:0000256" key="5">
    <source>
        <dbReference type="ARBA" id="ARBA00023002"/>
    </source>
</evidence>
<dbReference type="InterPro" id="IPR017938">
    <property type="entry name" value="Riboflavin_synthase-like_b-brl"/>
</dbReference>
<keyword evidence="6" id="KW-0408">Iron</keyword>